<keyword evidence="5" id="KW-0597">Phosphoprotein</keyword>
<protein>
    <recommendedName>
        <fullName evidence="3">histidine kinase</fullName>
        <ecNumber evidence="3">2.7.13.3</ecNumber>
    </recommendedName>
</protein>
<dbReference type="SUPFAM" id="SSF47384">
    <property type="entry name" value="Homodimeric domain of signal transducing histidine kinase"/>
    <property type="match status" value="1"/>
</dbReference>
<dbReference type="SUPFAM" id="SSF55874">
    <property type="entry name" value="ATPase domain of HSP90 chaperone/DNA topoisomerase II/histidine kinase"/>
    <property type="match status" value="1"/>
</dbReference>
<keyword evidence="8 13" id="KW-0418">Kinase</keyword>
<dbReference type="GO" id="GO:0004721">
    <property type="term" value="F:phosphoprotein phosphatase activity"/>
    <property type="evidence" value="ECO:0007669"/>
    <property type="project" value="TreeGrafter"/>
</dbReference>
<dbReference type="InterPro" id="IPR036097">
    <property type="entry name" value="HisK_dim/P_sf"/>
</dbReference>
<dbReference type="Pfam" id="PF02518">
    <property type="entry name" value="HATPase_c"/>
    <property type="match status" value="1"/>
</dbReference>
<feature type="transmembrane region" description="Helical" evidence="11">
    <location>
        <begin position="12"/>
        <end position="32"/>
    </location>
</feature>
<feature type="domain" description="Histidine kinase" evidence="12">
    <location>
        <begin position="154"/>
        <end position="347"/>
    </location>
</feature>
<dbReference type="SMART" id="SM00387">
    <property type="entry name" value="HATPase_c"/>
    <property type="match status" value="1"/>
</dbReference>
<proteinExistence type="predicted"/>
<evidence type="ECO:0000256" key="10">
    <source>
        <dbReference type="ARBA" id="ARBA00023136"/>
    </source>
</evidence>
<reference evidence="13" key="1">
    <citation type="submission" date="2016-10" db="EMBL/GenBank/DDBJ databases">
        <authorList>
            <person name="de Groot N.N."/>
        </authorList>
    </citation>
    <scope>NUCLEOTIDE SEQUENCE</scope>
</reference>
<evidence type="ECO:0000256" key="6">
    <source>
        <dbReference type="ARBA" id="ARBA00022679"/>
    </source>
</evidence>
<keyword evidence="9 11" id="KW-1133">Transmembrane helix</keyword>
<dbReference type="InterPro" id="IPR003594">
    <property type="entry name" value="HATPase_dom"/>
</dbReference>
<dbReference type="InterPro" id="IPR050351">
    <property type="entry name" value="BphY/WalK/GraS-like"/>
</dbReference>
<dbReference type="PROSITE" id="PS50109">
    <property type="entry name" value="HIS_KIN"/>
    <property type="match status" value="1"/>
</dbReference>
<dbReference type="Gene3D" id="1.10.287.130">
    <property type="match status" value="1"/>
</dbReference>
<dbReference type="CDD" id="cd00082">
    <property type="entry name" value="HisKA"/>
    <property type="match status" value="1"/>
</dbReference>
<evidence type="ECO:0000256" key="9">
    <source>
        <dbReference type="ARBA" id="ARBA00022989"/>
    </source>
</evidence>
<organism evidence="13">
    <name type="scientific">hydrothermal vent metagenome</name>
    <dbReference type="NCBI Taxonomy" id="652676"/>
    <lineage>
        <taxon>unclassified sequences</taxon>
        <taxon>metagenomes</taxon>
        <taxon>ecological metagenomes</taxon>
    </lineage>
</organism>
<evidence type="ECO:0000256" key="1">
    <source>
        <dbReference type="ARBA" id="ARBA00000085"/>
    </source>
</evidence>
<dbReference type="PANTHER" id="PTHR45453:SF2">
    <property type="entry name" value="HISTIDINE KINASE"/>
    <property type="match status" value="1"/>
</dbReference>
<evidence type="ECO:0000256" key="11">
    <source>
        <dbReference type="SAM" id="Phobius"/>
    </source>
</evidence>
<dbReference type="InterPro" id="IPR036890">
    <property type="entry name" value="HATPase_C_sf"/>
</dbReference>
<comment type="subcellular location">
    <subcellularLocation>
        <location evidence="2">Cell membrane</location>
        <topology evidence="2">Multi-pass membrane protein</topology>
    </subcellularLocation>
</comment>
<name>A0A1W1BN46_9ZZZZ</name>
<evidence type="ECO:0000256" key="8">
    <source>
        <dbReference type="ARBA" id="ARBA00022777"/>
    </source>
</evidence>
<sequence>MKKVEKESLLKSFLLFFMSQSLLMGALFFLNYQKEIQTLDAQIFSQMRICSFNLQCKEYGIDFVPKSGHELYKLYKKPKELSAYFTIPASQKNLLKIYLKKSLYQAKIGKIKENLLVQFALLELIIALLSFGFALYALSPLRNALRLTEEFIKDILHDFNTPLSTLRLNISMLKTKFGQTPQIIRIENSIANILNLQSNLRAYLNAHATQKEQFALYDFLQERVHLISSNYKDIHFTIAPMQQQLYTNRDAFSRIVDNLLSNAAKYNKENGEVRIEYKEHTLHIQDSGKGIKNPKRVFDRFYKEQERGIGIGLHIVKKLCDELHIPITVTSQLTKGSTFALKLENIIQKSHISHSL</sequence>
<evidence type="ECO:0000313" key="13">
    <source>
        <dbReference type="EMBL" id="SFV54964.1"/>
    </source>
</evidence>
<dbReference type="InterPro" id="IPR003661">
    <property type="entry name" value="HisK_dim/P_dom"/>
</dbReference>
<evidence type="ECO:0000259" key="12">
    <source>
        <dbReference type="PROSITE" id="PS50109"/>
    </source>
</evidence>
<evidence type="ECO:0000256" key="3">
    <source>
        <dbReference type="ARBA" id="ARBA00012438"/>
    </source>
</evidence>
<comment type="catalytic activity">
    <reaction evidence="1">
        <text>ATP + protein L-histidine = ADP + protein N-phospho-L-histidine.</text>
        <dbReference type="EC" id="2.7.13.3"/>
    </reaction>
</comment>
<dbReference type="InterPro" id="IPR005467">
    <property type="entry name" value="His_kinase_dom"/>
</dbReference>
<dbReference type="GO" id="GO:0005886">
    <property type="term" value="C:plasma membrane"/>
    <property type="evidence" value="ECO:0007669"/>
    <property type="project" value="UniProtKB-SubCell"/>
</dbReference>
<evidence type="ECO:0000256" key="2">
    <source>
        <dbReference type="ARBA" id="ARBA00004651"/>
    </source>
</evidence>
<feature type="transmembrane region" description="Helical" evidence="11">
    <location>
        <begin position="115"/>
        <end position="138"/>
    </location>
</feature>
<keyword evidence="6" id="KW-0808">Transferase</keyword>
<dbReference type="GO" id="GO:0000155">
    <property type="term" value="F:phosphorelay sensor kinase activity"/>
    <property type="evidence" value="ECO:0007669"/>
    <property type="project" value="InterPro"/>
</dbReference>
<gene>
    <name evidence="13" type="ORF">MNB_SM-5-70</name>
</gene>
<keyword evidence="7 11" id="KW-0812">Transmembrane</keyword>
<dbReference type="PANTHER" id="PTHR45453">
    <property type="entry name" value="PHOSPHATE REGULON SENSOR PROTEIN PHOR"/>
    <property type="match status" value="1"/>
</dbReference>
<keyword evidence="10 11" id="KW-0472">Membrane</keyword>
<accession>A0A1W1BN46</accession>
<evidence type="ECO:0000256" key="7">
    <source>
        <dbReference type="ARBA" id="ARBA00022692"/>
    </source>
</evidence>
<keyword evidence="4" id="KW-1003">Cell membrane</keyword>
<dbReference type="PRINTS" id="PR00344">
    <property type="entry name" value="BCTRLSENSOR"/>
</dbReference>
<evidence type="ECO:0000256" key="5">
    <source>
        <dbReference type="ARBA" id="ARBA00022553"/>
    </source>
</evidence>
<dbReference type="AlphaFoldDB" id="A0A1W1BN46"/>
<dbReference type="EC" id="2.7.13.3" evidence="3"/>
<evidence type="ECO:0000256" key="4">
    <source>
        <dbReference type="ARBA" id="ARBA00022475"/>
    </source>
</evidence>
<dbReference type="InterPro" id="IPR004358">
    <property type="entry name" value="Sig_transdc_His_kin-like_C"/>
</dbReference>
<dbReference type="EMBL" id="FPHH01000030">
    <property type="protein sequence ID" value="SFV54964.1"/>
    <property type="molecule type" value="Genomic_DNA"/>
</dbReference>
<dbReference type="GO" id="GO:0016036">
    <property type="term" value="P:cellular response to phosphate starvation"/>
    <property type="evidence" value="ECO:0007669"/>
    <property type="project" value="TreeGrafter"/>
</dbReference>
<dbReference type="Gene3D" id="3.30.565.10">
    <property type="entry name" value="Histidine kinase-like ATPase, C-terminal domain"/>
    <property type="match status" value="1"/>
</dbReference>